<dbReference type="GO" id="GO:0006924">
    <property type="term" value="P:activation-induced cell death of T cells"/>
    <property type="evidence" value="ECO:0007669"/>
    <property type="project" value="TreeGrafter"/>
</dbReference>
<dbReference type="GO" id="GO:0043066">
    <property type="term" value="P:negative regulation of apoptotic process"/>
    <property type="evidence" value="ECO:0007669"/>
    <property type="project" value="TreeGrafter"/>
</dbReference>
<dbReference type="Proteomes" id="UP000562322">
    <property type="component" value="Unassembled WGS sequence"/>
</dbReference>
<dbReference type="AlphaFoldDB" id="A0A7L0WQH9"/>
<proteinExistence type="predicted"/>
<evidence type="ECO:0000256" key="10">
    <source>
        <dbReference type="ARBA" id="ARBA00022989"/>
    </source>
</evidence>
<keyword evidence="10" id="KW-1133">Transmembrane helix</keyword>
<feature type="non-terminal residue" evidence="23">
    <location>
        <position position="260"/>
    </location>
</feature>
<organism evidence="23 24">
    <name type="scientific">Alectura lathami</name>
    <name type="common">Australian brush turkey</name>
    <dbReference type="NCBI Taxonomy" id="81907"/>
    <lineage>
        <taxon>Eukaryota</taxon>
        <taxon>Metazoa</taxon>
        <taxon>Chordata</taxon>
        <taxon>Craniata</taxon>
        <taxon>Vertebrata</taxon>
        <taxon>Euteleostomi</taxon>
        <taxon>Archelosauria</taxon>
        <taxon>Archosauria</taxon>
        <taxon>Dinosauria</taxon>
        <taxon>Saurischia</taxon>
        <taxon>Theropoda</taxon>
        <taxon>Coelurosauria</taxon>
        <taxon>Aves</taxon>
        <taxon>Neognathae</taxon>
        <taxon>Galloanserae</taxon>
        <taxon>Galliformes</taxon>
        <taxon>Megapodiidae</taxon>
        <taxon>Alectura</taxon>
    </lineage>
</organism>
<evidence type="ECO:0000256" key="11">
    <source>
        <dbReference type="ARBA" id="ARBA00023136"/>
    </source>
</evidence>
<evidence type="ECO:0000256" key="9">
    <source>
        <dbReference type="ARBA" id="ARBA00022860"/>
    </source>
</evidence>
<dbReference type="GO" id="GO:0005031">
    <property type="term" value="F:tumor necrosis factor receptor activity"/>
    <property type="evidence" value="ECO:0007669"/>
    <property type="project" value="TreeGrafter"/>
</dbReference>
<protein>
    <recommendedName>
        <fullName evidence="3">Tumor necrosis factor receptor superfamily member 6</fullName>
    </recommendedName>
    <alternativeName>
        <fullName evidence="17">Apo-1 antigen</fullName>
    </alternativeName>
    <alternativeName>
        <fullName evidence="18">Apoptosis-mediating surface antigen FAS</fullName>
    </alternativeName>
    <alternativeName>
        <fullName evidence="16">FASLG receptor</fullName>
    </alternativeName>
</protein>
<evidence type="ECO:0000256" key="2">
    <source>
        <dbReference type="ARBA" id="ARBA00004285"/>
    </source>
</evidence>
<feature type="non-terminal residue" evidence="23">
    <location>
        <position position="1"/>
    </location>
</feature>
<dbReference type="Pfam" id="PF00020">
    <property type="entry name" value="TNFR_c6"/>
    <property type="match status" value="1"/>
</dbReference>
<dbReference type="EMBL" id="VXAV01008925">
    <property type="protein sequence ID" value="NXL92412.1"/>
    <property type="molecule type" value="Genomic_DNA"/>
</dbReference>
<dbReference type="PROSITE" id="PS50050">
    <property type="entry name" value="TNFR_NGFR_2"/>
    <property type="match status" value="1"/>
</dbReference>
<keyword evidence="7" id="KW-0732">Signal</keyword>
<dbReference type="SMART" id="SM00005">
    <property type="entry name" value="DEATH"/>
    <property type="match status" value="1"/>
</dbReference>
<gene>
    <name evidence="23" type="primary">Fas</name>
    <name evidence="23" type="ORF">ALELAT_R06142</name>
</gene>
<feature type="repeat" description="TNFR-Cys" evidence="19">
    <location>
        <begin position="18"/>
        <end position="61"/>
    </location>
</feature>
<dbReference type="CDD" id="cd08316">
    <property type="entry name" value="Death_FAS_TNFRSF6"/>
    <property type="match status" value="1"/>
</dbReference>
<feature type="domain" description="Death" evidence="21">
    <location>
        <begin position="127"/>
        <end position="211"/>
    </location>
</feature>
<dbReference type="PANTHER" id="PTHR46874:SF1">
    <property type="entry name" value="TUMOR NECROSIS FACTOR RECEPTOR SUPERFAMILY MEMBER 6"/>
    <property type="match status" value="1"/>
</dbReference>
<evidence type="ECO:0000256" key="19">
    <source>
        <dbReference type="PROSITE-ProRule" id="PRU00206"/>
    </source>
</evidence>
<accession>A0A7L0WQH9</accession>
<dbReference type="GO" id="GO:0009897">
    <property type="term" value="C:external side of plasma membrane"/>
    <property type="evidence" value="ECO:0007669"/>
    <property type="project" value="TreeGrafter"/>
</dbReference>
<dbReference type="GO" id="GO:0097192">
    <property type="term" value="P:extrinsic apoptotic signaling pathway in absence of ligand"/>
    <property type="evidence" value="ECO:0007669"/>
    <property type="project" value="TreeGrafter"/>
</dbReference>
<keyword evidence="15" id="KW-0449">Lipoprotein</keyword>
<dbReference type="GO" id="GO:0097527">
    <property type="term" value="P:necroptotic signaling pathway"/>
    <property type="evidence" value="ECO:0007669"/>
    <property type="project" value="TreeGrafter"/>
</dbReference>
<evidence type="ECO:0000313" key="24">
    <source>
        <dbReference type="Proteomes" id="UP000562322"/>
    </source>
</evidence>
<feature type="compositionally biased region" description="Polar residues" evidence="20">
    <location>
        <begin position="222"/>
        <end position="239"/>
    </location>
</feature>
<dbReference type="GO" id="GO:0045121">
    <property type="term" value="C:membrane raft"/>
    <property type="evidence" value="ECO:0007669"/>
    <property type="project" value="UniProtKB-SubCell"/>
</dbReference>
<evidence type="ECO:0000256" key="20">
    <source>
        <dbReference type="SAM" id="MobiDB-lite"/>
    </source>
</evidence>
<evidence type="ECO:0000256" key="6">
    <source>
        <dbReference type="ARBA" id="ARBA00022703"/>
    </source>
</evidence>
<keyword evidence="24" id="KW-1185">Reference proteome</keyword>
<dbReference type="SUPFAM" id="SSF47986">
    <property type="entry name" value="DEATH domain"/>
    <property type="match status" value="1"/>
</dbReference>
<dbReference type="OrthoDB" id="10031141at2759"/>
<evidence type="ECO:0000256" key="3">
    <source>
        <dbReference type="ARBA" id="ARBA00015761"/>
    </source>
</evidence>
<keyword evidence="12" id="KW-0564">Palmitate</keyword>
<dbReference type="InterPro" id="IPR001368">
    <property type="entry name" value="TNFR/NGFR_Cys_rich_reg"/>
</dbReference>
<feature type="domain" description="TNFR-Cys" evidence="22">
    <location>
        <begin position="18"/>
        <end position="61"/>
    </location>
</feature>
<evidence type="ECO:0000256" key="14">
    <source>
        <dbReference type="ARBA" id="ARBA00023180"/>
    </source>
</evidence>
<evidence type="ECO:0000256" key="16">
    <source>
        <dbReference type="ARBA" id="ARBA00030181"/>
    </source>
</evidence>
<dbReference type="InterPro" id="IPR033998">
    <property type="entry name" value="TNFRSF6_death"/>
</dbReference>
<dbReference type="PANTHER" id="PTHR46874">
    <property type="entry name" value="TUMOR NECROSIS FACTOR RECEPTOR SUPERFAMILY MEMBER 6"/>
    <property type="match status" value="1"/>
</dbReference>
<evidence type="ECO:0000256" key="7">
    <source>
        <dbReference type="ARBA" id="ARBA00022729"/>
    </source>
</evidence>
<dbReference type="GO" id="GO:0031265">
    <property type="term" value="C:CD95 death-inducing signaling complex"/>
    <property type="evidence" value="ECO:0007669"/>
    <property type="project" value="TreeGrafter"/>
</dbReference>
<keyword evidence="5" id="KW-0812">Transmembrane</keyword>
<dbReference type="Pfam" id="PF00531">
    <property type="entry name" value="Death"/>
    <property type="match status" value="1"/>
</dbReference>
<keyword evidence="14" id="KW-0325">Glycoprotein</keyword>
<comment type="caution">
    <text evidence="19">Lacks conserved residue(s) required for the propagation of feature annotation.</text>
</comment>
<feature type="region of interest" description="Disordered" evidence="20">
    <location>
        <begin position="218"/>
        <end position="260"/>
    </location>
</feature>
<dbReference type="PROSITE" id="PS50017">
    <property type="entry name" value="DEATH_DOMAIN"/>
    <property type="match status" value="1"/>
</dbReference>
<evidence type="ECO:0000256" key="5">
    <source>
        <dbReference type="ARBA" id="ARBA00022692"/>
    </source>
</evidence>
<keyword evidence="4" id="KW-1003">Cell membrane</keyword>
<evidence type="ECO:0000256" key="1">
    <source>
        <dbReference type="ARBA" id="ARBA00004251"/>
    </source>
</evidence>
<evidence type="ECO:0000256" key="4">
    <source>
        <dbReference type="ARBA" id="ARBA00022475"/>
    </source>
</evidence>
<feature type="compositionally biased region" description="Polar residues" evidence="20">
    <location>
        <begin position="249"/>
        <end position="260"/>
    </location>
</feature>
<keyword evidence="8" id="KW-0677">Repeat</keyword>
<dbReference type="SUPFAM" id="SSF57586">
    <property type="entry name" value="TNF receptor-like"/>
    <property type="match status" value="2"/>
</dbReference>
<dbReference type="Gene3D" id="2.10.50.10">
    <property type="entry name" value="Tumor Necrosis Factor Receptor, subunit A, domain 2"/>
    <property type="match status" value="2"/>
</dbReference>
<dbReference type="GO" id="GO:0005516">
    <property type="term" value="F:calmodulin binding"/>
    <property type="evidence" value="ECO:0007669"/>
    <property type="project" value="UniProtKB-KW"/>
</dbReference>
<keyword evidence="11" id="KW-0472">Membrane</keyword>
<keyword evidence="6" id="KW-0053">Apoptosis</keyword>
<dbReference type="GO" id="GO:0032872">
    <property type="term" value="P:regulation of stress-activated MAPK cascade"/>
    <property type="evidence" value="ECO:0007669"/>
    <property type="project" value="TreeGrafter"/>
</dbReference>
<dbReference type="PRINTS" id="PR01680">
    <property type="entry name" value="TNFACTORR6"/>
</dbReference>
<evidence type="ECO:0000259" key="22">
    <source>
        <dbReference type="PROSITE" id="PS50050"/>
    </source>
</evidence>
<comment type="subcellular location">
    <subcellularLocation>
        <location evidence="1">Cell membrane</location>
        <topology evidence="1">Single-pass type I membrane protein</topology>
    </subcellularLocation>
    <subcellularLocation>
        <location evidence="2">Membrane raft</location>
    </subcellularLocation>
</comment>
<evidence type="ECO:0000256" key="17">
    <source>
        <dbReference type="ARBA" id="ARBA00032338"/>
    </source>
</evidence>
<dbReference type="Gene3D" id="1.10.533.10">
    <property type="entry name" value="Death Domain, Fas"/>
    <property type="match status" value="1"/>
</dbReference>
<evidence type="ECO:0000256" key="13">
    <source>
        <dbReference type="ARBA" id="ARBA00023157"/>
    </source>
</evidence>
<dbReference type="InterPro" id="IPR008063">
    <property type="entry name" value="Fas_rcpt"/>
</dbReference>
<sequence>GYVKKIDCPTNTNEHCVPCKPGEEFIDYINDLNKCRRCSLCDSIHGWEVAKNCTPTQNTECTCAKNYFCSTSLPCTHCEPCTSSQAVIITKDLSCARTIPSTVSSKTGRYQCQDHSFLFMLLDIDLSSHVHSIVGEMTVKDIKKFVRHHKLPEPVIDQIVHDNHNDTYEQKIKLFQAWYQTHGMRGAYGTLISSLRDLKMCAVADKIEENLMAAISSHQERGQSYNEDIQQSRTCNQEGGKSYHDNAKQSKTYSGNLEET</sequence>
<name>A0A7L0WQH9_ALELA</name>
<dbReference type="GO" id="GO:0006955">
    <property type="term" value="P:immune response"/>
    <property type="evidence" value="ECO:0007669"/>
    <property type="project" value="InterPro"/>
</dbReference>
<dbReference type="InterPro" id="IPR000488">
    <property type="entry name" value="Death_dom"/>
</dbReference>
<dbReference type="SMART" id="SM00208">
    <property type="entry name" value="TNFR"/>
    <property type="match status" value="1"/>
</dbReference>
<dbReference type="GO" id="GO:0097049">
    <property type="term" value="P:motor neuron apoptotic process"/>
    <property type="evidence" value="ECO:0007669"/>
    <property type="project" value="TreeGrafter"/>
</dbReference>
<evidence type="ECO:0000259" key="21">
    <source>
        <dbReference type="PROSITE" id="PS50017"/>
    </source>
</evidence>
<keyword evidence="13" id="KW-1015">Disulfide bond</keyword>
<comment type="caution">
    <text evidence="23">The sequence shown here is derived from an EMBL/GenBank/DDBJ whole genome shotgun (WGS) entry which is preliminary data.</text>
</comment>
<evidence type="ECO:0000256" key="12">
    <source>
        <dbReference type="ARBA" id="ARBA00023139"/>
    </source>
</evidence>
<evidence type="ECO:0000313" key="23">
    <source>
        <dbReference type="EMBL" id="NXL92412.1"/>
    </source>
</evidence>
<keyword evidence="9" id="KW-0112">Calmodulin-binding</keyword>
<reference evidence="23 24" key="1">
    <citation type="submission" date="2019-09" db="EMBL/GenBank/DDBJ databases">
        <title>Bird 10,000 Genomes (B10K) Project - Family phase.</title>
        <authorList>
            <person name="Zhang G."/>
        </authorList>
    </citation>
    <scope>NUCLEOTIDE SEQUENCE [LARGE SCALE GENOMIC DNA]</scope>
    <source>
        <strain evidence="23">B10K-DU-001-39</strain>
        <tissue evidence="23">Muscle</tissue>
    </source>
</reference>
<evidence type="ECO:0000256" key="15">
    <source>
        <dbReference type="ARBA" id="ARBA00023288"/>
    </source>
</evidence>
<dbReference type="InterPro" id="IPR011029">
    <property type="entry name" value="DEATH-like_dom_sf"/>
</dbReference>
<evidence type="ECO:0000256" key="8">
    <source>
        <dbReference type="ARBA" id="ARBA00022737"/>
    </source>
</evidence>
<evidence type="ECO:0000256" key="18">
    <source>
        <dbReference type="ARBA" id="ARBA00032502"/>
    </source>
</evidence>